<dbReference type="EMBL" id="VOSM01000088">
    <property type="protein sequence ID" value="TXD32469.1"/>
    <property type="molecule type" value="Genomic_DNA"/>
</dbReference>
<dbReference type="AlphaFoldDB" id="A0A5C6X3E1"/>
<evidence type="ECO:0000259" key="2">
    <source>
        <dbReference type="Pfam" id="PF05088"/>
    </source>
</evidence>
<evidence type="ECO:0000256" key="1">
    <source>
        <dbReference type="SAM" id="Coils"/>
    </source>
</evidence>
<proteinExistence type="predicted"/>
<organism evidence="3 4">
    <name type="scientific">Lujinxingia vulgaris</name>
    <dbReference type="NCBI Taxonomy" id="2600176"/>
    <lineage>
        <taxon>Bacteria</taxon>
        <taxon>Deltaproteobacteria</taxon>
        <taxon>Bradymonadales</taxon>
        <taxon>Lujinxingiaceae</taxon>
        <taxon>Lujinxingia</taxon>
    </lineage>
</organism>
<dbReference type="GO" id="GO:0004069">
    <property type="term" value="F:L-aspartate:2-oxoglutarate aminotransferase activity"/>
    <property type="evidence" value="ECO:0007669"/>
    <property type="project" value="InterPro"/>
</dbReference>
<dbReference type="InterPro" id="IPR007780">
    <property type="entry name" value="NAD_Glu_DH_bac"/>
</dbReference>
<feature type="non-terminal residue" evidence="3">
    <location>
        <position position="185"/>
    </location>
</feature>
<dbReference type="Pfam" id="PF21078">
    <property type="entry name" value="GDH_HM3"/>
    <property type="match status" value="1"/>
</dbReference>
<evidence type="ECO:0000313" key="4">
    <source>
        <dbReference type="Proteomes" id="UP000321412"/>
    </source>
</evidence>
<dbReference type="GO" id="GO:0004352">
    <property type="term" value="F:glutamate dehydrogenase (NAD+) activity"/>
    <property type="evidence" value="ECO:0007669"/>
    <property type="project" value="InterPro"/>
</dbReference>
<dbReference type="PANTHER" id="PTHR43403:SF1">
    <property type="entry name" value="NAD-SPECIFIC GLUTAMATE DEHYDROGENASE"/>
    <property type="match status" value="1"/>
</dbReference>
<feature type="coiled-coil region" evidence="1">
    <location>
        <begin position="84"/>
        <end position="111"/>
    </location>
</feature>
<dbReference type="RefSeq" id="WP_146983519.1">
    <property type="nucleotide sequence ID" value="NZ_VOSM01000088.1"/>
</dbReference>
<keyword evidence="1" id="KW-0175">Coiled coil</keyword>
<sequence>FHEVFQLVWSGRLENDGFNRLVLAAGLAAREIRIMRAFCRYLRQTQIPFSQAYMEDTLARNAGLTRQISELFLRRFDPKRARNRKQTEKDCAQLVTEIEAALDDVTNLDEDRILRRYLNLVLSMLRTNYFQRDKTGALKSYISFKFDAEMLEELPQPRPFREIFVYSPRVEGVHLRFGAVARGGL</sequence>
<evidence type="ECO:0000313" key="3">
    <source>
        <dbReference type="EMBL" id="TXD32469.1"/>
    </source>
</evidence>
<dbReference type="OrthoDB" id="9758052at2"/>
<feature type="non-terminal residue" evidence="3">
    <location>
        <position position="1"/>
    </location>
</feature>
<keyword evidence="4" id="KW-1185">Reference proteome</keyword>
<comment type="caution">
    <text evidence="3">The sequence shown here is derived from an EMBL/GenBank/DDBJ whole genome shotgun (WGS) entry which is preliminary data.</text>
</comment>
<feature type="domain" description="NAD-glutamate dehydrogenase catalytic" evidence="2">
    <location>
        <begin position="97"/>
        <end position="185"/>
    </location>
</feature>
<gene>
    <name evidence="3" type="ORF">FRC98_21030</name>
</gene>
<dbReference type="Pfam" id="PF05088">
    <property type="entry name" value="Bac_GDH_CD"/>
    <property type="match status" value="1"/>
</dbReference>
<dbReference type="GO" id="GO:0006538">
    <property type="term" value="P:L-glutamate catabolic process"/>
    <property type="evidence" value="ECO:0007669"/>
    <property type="project" value="InterPro"/>
</dbReference>
<accession>A0A5C6X3E1</accession>
<name>A0A5C6X3E1_9DELT</name>
<dbReference type="PANTHER" id="PTHR43403">
    <property type="entry name" value="NAD-SPECIFIC GLUTAMATE DEHYDROGENASE"/>
    <property type="match status" value="1"/>
</dbReference>
<protein>
    <submittedName>
        <fullName evidence="3">NAD-glutamate dehydrogenase</fullName>
    </submittedName>
</protein>
<reference evidence="3 4" key="1">
    <citation type="submission" date="2019-08" db="EMBL/GenBank/DDBJ databases">
        <title>Bradymonadales sp. TMQ4.</title>
        <authorList>
            <person name="Liang Q."/>
        </authorList>
    </citation>
    <scope>NUCLEOTIDE SEQUENCE [LARGE SCALE GENOMIC DNA]</scope>
    <source>
        <strain evidence="3 4">TMQ4</strain>
    </source>
</reference>
<dbReference type="InterPro" id="IPR028971">
    <property type="entry name" value="NAD-GDH_cat"/>
</dbReference>
<dbReference type="Proteomes" id="UP000321412">
    <property type="component" value="Unassembled WGS sequence"/>
</dbReference>
<dbReference type="InterPro" id="IPR049056">
    <property type="entry name" value="NAD_Glu_DH_HM3"/>
</dbReference>